<dbReference type="InterPro" id="IPR003400">
    <property type="entry name" value="ExbD"/>
</dbReference>
<evidence type="ECO:0000256" key="6">
    <source>
        <dbReference type="ARBA" id="ARBA00023136"/>
    </source>
</evidence>
<dbReference type="GO" id="GO:0022857">
    <property type="term" value="F:transmembrane transporter activity"/>
    <property type="evidence" value="ECO:0007669"/>
    <property type="project" value="InterPro"/>
</dbReference>
<evidence type="ECO:0000256" key="4">
    <source>
        <dbReference type="ARBA" id="ARBA00022692"/>
    </source>
</evidence>
<gene>
    <name evidence="9" type="ORF">Cflav_PD2634</name>
</gene>
<evidence type="ECO:0000256" key="3">
    <source>
        <dbReference type="ARBA" id="ARBA00022475"/>
    </source>
</evidence>
<proteinExistence type="inferred from homology"/>
<dbReference type="OrthoDB" id="9798629at2"/>
<comment type="caution">
    <text evidence="9">The sequence shown here is derived from an EMBL/GenBank/DDBJ whole genome shotgun (WGS) entry which is preliminary data.</text>
</comment>
<dbReference type="Proteomes" id="UP000003688">
    <property type="component" value="Unassembled WGS sequence"/>
</dbReference>
<dbReference type="AlphaFoldDB" id="B9XKH5"/>
<keyword evidence="3" id="KW-1003">Cell membrane</keyword>
<comment type="subcellular location">
    <subcellularLocation>
        <location evidence="1">Cell membrane</location>
        <topology evidence="1">Single-pass membrane protein</topology>
    </subcellularLocation>
    <subcellularLocation>
        <location evidence="7">Cell membrane</location>
        <topology evidence="7">Single-pass type II membrane protein</topology>
    </subcellularLocation>
</comment>
<dbReference type="GO" id="GO:0015031">
    <property type="term" value="P:protein transport"/>
    <property type="evidence" value="ECO:0007669"/>
    <property type="project" value="UniProtKB-KW"/>
</dbReference>
<name>B9XKH5_PEDPL</name>
<dbReference type="EMBL" id="ABOX02000025">
    <property type="protein sequence ID" value="EEF59645.1"/>
    <property type="molecule type" value="Genomic_DNA"/>
</dbReference>
<comment type="similarity">
    <text evidence="2 7">Belongs to the ExbD/TolR family.</text>
</comment>
<dbReference type="Gene3D" id="3.30.420.270">
    <property type="match status" value="1"/>
</dbReference>
<dbReference type="GO" id="GO:0005886">
    <property type="term" value="C:plasma membrane"/>
    <property type="evidence" value="ECO:0007669"/>
    <property type="project" value="UniProtKB-SubCell"/>
</dbReference>
<evidence type="ECO:0000256" key="8">
    <source>
        <dbReference type="SAM" id="Phobius"/>
    </source>
</evidence>
<dbReference type="STRING" id="320771.Cflav_PD2634"/>
<dbReference type="RefSeq" id="WP_007416318.1">
    <property type="nucleotide sequence ID" value="NZ_ABOX02000025.1"/>
</dbReference>
<reference evidence="9 10" key="1">
    <citation type="journal article" date="2011" name="J. Bacteriol.">
        <title>Genome sequence of 'Pedosphaera parvula' Ellin514, an aerobic Verrucomicrobial isolate from pasture soil.</title>
        <authorList>
            <person name="Kant R."/>
            <person name="van Passel M.W."/>
            <person name="Sangwan P."/>
            <person name="Palva A."/>
            <person name="Lucas S."/>
            <person name="Copeland A."/>
            <person name="Lapidus A."/>
            <person name="Glavina Del Rio T."/>
            <person name="Dalin E."/>
            <person name="Tice H."/>
            <person name="Bruce D."/>
            <person name="Goodwin L."/>
            <person name="Pitluck S."/>
            <person name="Chertkov O."/>
            <person name="Larimer F.W."/>
            <person name="Land M.L."/>
            <person name="Hauser L."/>
            <person name="Brettin T.S."/>
            <person name="Detter J.C."/>
            <person name="Han S."/>
            <person name="de Vos W.M."/>
            <person name="Janssen P.H."/>
            <person name="Smidt H."/>
        </authorList>
    </citation>
    <scope>NUCLEOTIDE SEQUENCE [LARGE SCALE GENOMIC DNA]</scope>
    <source>
        <strain evidence="9 10">Ellin514</strain>
    </source>
</reference>
<dbReference type="Pfam" id="PF02472">
    <property type="entry name" value="ExbD"/>
    <property type="match status" value="1"/>
</dbReference>
<protein>
    <submittedName>
        <fullName evidence="9">Biopolymer transport protein ExbD/TolR</fullName>
    </submittedName>
</protein>
<evidence type="ECO:0000256" key="1">
    <source>
        <dbReference type="ARBA" id="ARBA00004162"/>
    </source>
</evidence>
<dbReference type="PANTHER" id="PTHR30558">
    <property type="entry name" value="EXBD MEMBRANE COMPONENT OF PMF-DRIVEN MACROMOLECULE IMPORT SYSTEM"/>
    <property type="match status" value="1"/>
</dbReference>
<evidence type="ECO:0000256" key="7">
    <source>
        <dbReference type="RuleBase" id="RU003879"/>
    </source>
</evidence>
<evidence type="ECO:0000313" key="9">
    <source>
        <dbReference type="EMBL" id="EEF59645.1"/>
    </source>
</evidence>
<dbReference type="PANTHER" id="PTHR30558:SF7">
    <property type="entry name" value="TOL-PAL SYSTEM PROTEIN TOLR"/>
    <property type="match status" value="1"/>
</dbReference>
<organism evidence="9 10">
    <name type="scientific">Pedosphaera parvula (strain Ellin514)</name>
    <dbReference type="NCBI Taxonomy" id="320771"/>
    <lineage>
        <taxon>Bacteria</taxon>
        <taxon>Pseudomonadati</taxon>
        <taxon>Verrucomicrobiota</taxon>
        <taxon>Pedosphaerae</taxon>
        <taxon>Pedosphaerales</taxon>
        <taxon>Pedosphaeraceae</taxon>
        <taxon>Pedosphaera</taxon>
    </lineage>
</organism>
<accession>B9XKH5</accession>
<feature type="transmembrane region" description="Helical" evidence="8">
    <location>
        <begin position="21"/>
        <end position="39"/>
    </location>
</feature>
<evidence type="ECO:0000313" key="10">
    <source>
        <dbReference type="Proteomes" id="UP000003688"/>
    </source>
</evidence>
<sequence length="141" mass="16036">MRRFSQRNSLVTLNEINITPLLDLAFVLLIIFIITTPLLEKGINLQLPTGVGQPDKPSIQKKDIKMIEVSPQGYYVLDHRPLKLAEIARTLELAYKANPNLLVYIRADENGKYKLVAEILNECERIGINKISLRTDPQSPR</sequence>
<keyword evidence="6 8" id="KW-0472">Membrane</keyword>
<keyword evidence="4 7" id="KW-0812">Transmembrane</keyword>
<evidence type="ECO:0000256" key="5">
    <source>
        <dbReference type="ARBA" id="ARBA00022989"/>
    </source>
</evidence>
<keyword evidence="5 8" id="KW-1133">Transmembrane helix</keyword>
<evidence type="ECO:0000256" key="2">
    <source>
        <dbReference type="ARBA" id="ARBA00005811"/>
    </source>
</evidence>
<keyword evidence="7" id="KW-0653">Protein transport</keyword>
<keyword evidence="10" id="KW-1185">Reference proteome</keyword>
<keyword evidence="7" id="KW-0813">Transport</keyword>